<comment type="catalytic activity">
    <reaction evidence="12">
        <text>cytidine(967) in 16S rRNA + S-adenosyl-L-methionine = 5-methylcytidine(967) in 16S rRNA + S-adenosyl-L-homocysteine + H(+)</text>
        <dbReference type="Rhea" id="RHEA:42748"/>
        <dbReference type="Rhea" id="RHEA-COMP:10219"/>
        <dbReference type="Rhea" id="RHEA-COMP:10220"/>
        <dbReference type="ChEBI" id="CHEBI:15378"/>
        <dbReference type="ChEBI" id="CHEBI:57856"/>
        <dbReference type="ChEBI" id="CHEBI:59789"/>
        <dbReference type="ChEBI" id="CHEBI:74483"/>
        <dbReference type="ChEBI" id="CHEBI:82748"/>
        <dbReference type="EC" id="2.1.1.176"/>
    </reaction>
</comment>
<dbReference type="Pfam" id="PF01189">
    <property type="entry name" value="Methyltr_RsmB-F"/>
    <property type="match status" value="1"/>
</dbReference>
<evidence type="ECO:0000256" key="2">
    <source>
        <dbReference type="ARBA" id="ARBA00004496"/>
    </source>
</evidence>
<feature type="domain" description="SAM-dependent MTase RsmB/NOP-type" evidence="14">
    <location>
        <begin position="172"/>
        <end position="443"/>
    </location>
</feature>
<keyword evidence="5" id="KW-0698">rRNA processing</keyword>
<evidence type="ECO:0000256" key="11">
    <source>
        <dbReference type="ARBA" id="ARBA00031088"/>
    </source>
</evidence>
<dbReference type="InterPro" id="IPR006027">
    <property type="entry name" value="NusB_RsmB_TIM44"/>
</dbReference>
<dbReference type="PANTHER" id="PTHR22807:SF61">
    <property type="entry name" value="NOL1_NOP2_SUN FAMILY PROTEIN _ ANTITERMINATION NUSB DOMAIN-CONTAINING PROTEIN"/>
    <property type="match status" value="1"/>
</dbReference>
<evidence type="ECO:0000256" key="3">
    <source>
        <dbReference type="ARBA" id="ARBA00012140"/>
    </source>
</evidence>
<dbReference type="Gene3D" id="1.10.940.10">
    <property type="entry name" value="NusB-like"/>
    <property type="match status" value="1"/>
</dbReference>
<feature type="binding site" evidence="13">
    <location>
        <position position="286"/>
    </location>
    <ligand>
        <name>S-adenosyl-L-methionine</name>
        <dbReference type="ChEBI" id="CHEBI:59789"/>
    </ligand>
</feature>
<dbReference type="PANTHER" id="PTHR22807">
    <property type="entry name" value="NOP2 YEAST -RELATED NOL1/NOP2/FMU SUN DOMAIN-CONTAINING"/>
    <property type="match status" value="1"/>
</dbReference>
<evidence type="ECO:0000256" key="6">
    <source>
        <dbReference type="ARBA" id="ARBA00022603"/>
    </source>
</evidence>
<feature type="binding site" evidence="13">
    <location>
        <position position="312"/>
    </location>
    <ligand>
        <name>S-adenosyl-L-methionine</name>
        <dbReference type="ChEBI" id="CHEBI:59789"/>
    </ligand>
</feature>
<dbReference type="InterPro" id="IPR049560">
    <property type="entry name" value="MeTrfase_RsmB-F_NOP2_cat"/>
</dbReference>
<comment type="subcellular location">
    <subcellularLocation>
        <location evidence="2">Cytoplasm</location>
    </subcellularLocation>
</comment>
<evidence type="ECO:0000256" key="4">
    <source>
        <dbReference type="ARBA" id="ARBA00022490"/>
    </source>
</evidence>
<evidence type="ECO:0000256" key="13">
    <source>
        <dbReference type="PROSITE-ProRule" id="PRU01023"/>
    </source>
</evidence>
<evidence type="ECO:0000256" key="8">
    <source>
        <dbReference type="ARBA" id="ARBA00022691"/>
    </source>
</evidence>
<dbReference type="EC" id="2.1.1.176" evidence="3"/>
<dbReference type="InterPro" id="IPR035926">
    <property type="entry name" value="NusB-like_sf"/>
</dbReference>
<dbReference type="InterPro" id="IPR001678">
    <property type="entry name" value="MeTrfase_RsmB-F_NOP2_dom"/>
</dbReference>
<evidence type="ECO:0000313" key="15">
    <source>
        <dbReference type="EMBL" id="MBB1125412.1"/>
    </source>
</evidence>
<name>A0A839HGH7_9GAMM</name>
<evidence type="ECO:0000313" key="16">
    <source>
        <dbReference type="Proteomes" id="UP000548632"/>
    </source>
</evidence>
<comment type="caution">
    <text evidence="15">The sequence shown here is derived from an EMBL/GenBank/DDBJ whole genome shotgun (WGS) entry which is preliminary data.</text>
</comment>
<dbReference type="GO" id="GO:0008649">
    <property type="term" value="F:rRNA methyltransferase activity"/>
    <property type="evidence" value="ECO:0007669"/>
    <property type="project" value="InterPro"/>
</dbReference>
<dbReference type="GO" id="GO:0003723">
    <property type="term" value="F:RNA binding"/>
    <property type="evidence" value="ECO:0007669"/>
    <property type="project" value="UniProtKB-UniRule"/>
</dbReference>
<comment type="function">
    <text evidence="1">Specifically methylates the cytosine at position 967 (m5C967) of 16S rRNA.</text>
</comment>
<evidence type="ECO:0000256" key="7">
    <source>
        <dbReference type="ARBA" id="ARBA00022679"/>
    </source>
</evidence>
<dbReference type="InterPro" id="IPR054728">
    <property type="entry name" value="RsmB-like_ferredoxin"/>
</dbReference>
<dbReference type="Pfam" id="PF22458">
    <property type="entry name" value="RsmF-B_ferredox"/>
    <property type="match status" value="1"/>
</dbReference>
<dbReference type="SUPFAM" id="SSF48013">
    <property type="entry name" value="NusB-like"/>
    <property type="match status" value="1"/>
</dbReference>
<dbReference type="Gene3D" id="1.10.287.730">
    <property type="entry name" value="Helix hairpin bin"/>
    <property type="match status" value="1"/>
</dbReference>
<reference evidence="15 16" key="1">
    <citation type="journal article" date="2020" name="Arch. Microbiol.">
        <title>The genome sequence of the giant phototrophic gammaproteobacterium Thiospirillum jenense gives insight into its physiological properties and phylogenetic relationships.</title>
        <authorList>
            <person name="Imhoff J.F."/>
            <person name="Meyer T.E."/>
            <person name="Kyndt J.A."/>
        </authorList>
    </citation>
    <scope>NUCLEOTIDE SEQUENCE [LARGE SCALE GENOMIC DNA]</scope>
    <source>
        <strain evidence="15 16">DSM 216</strain>
    </source>
</reference>
<comment type="similarity">
    <text evidence="13">Belongs to the class I-like SAM-binding methyltransferase superfamily. RsmB/NOP family.</text>
</comment>
<organism evidence="15 16">
    <name type="scientific">Thiospirillum jenense</name>
    <dbReference type="NCBI Taxonomy" id="1653858"/>
    <lineage>
        <taxon>Bacteria</taxon>
        <taxon>Pseudomonadati</taxon>
        <taxon>Pseudomonadota</taxon>
        <taxon>Gammaproteobacteria</taxon>
        <taxon>Chromatiales</taxon>
        <taxon>Chromatiaceae</taxon>
        <taxon>Thiospirillum</taxon>
    </lineage>
</organism>
<dbReference type="FunFam" id="3.40.50.150:FF:000022">
    <property type="entry name" value="Ribosomal RNA small subunit methyltransferase B"/>
    <property type="match status" value="1"/>
</dbReference>
<dbReference type="InterPro" id="IPR004573">
    <property type="entry name" value="rRNA_ssu_MeTfrase_B"/>
</dbReference>
<feature type="active site" description="Nucleophile" evidence="13">
    <location>
        <position position="385"/>
    </location>
</feature>
<evidence type="ECO:0000256" key="1">
    <source>
        <dbReference type="ARBA" id="ARBA00002724"/>
    </source>
</evidence>
<evidence type="ECO:0000256" key="9">
    <source>
        <dbReference type="ARBA" id="ARBA00022884"/>
    </source>
</evidence>
<dbReference type="SUPFAM" id="SSF53335">
    <property type="entry name" value="S-adenosyl-L-methionine-dependent methyltransferases"/>
    <property type="match status" value="1"/>
</dbReference>
<keyword evidence="8 13" id="KW-0949">S-adenosyl-L-methionine</keyword>
<keyword evidence="4" id="KW-0963">Cytoplasm</keyword>
<proteinExistence type="inferred from homology"/>
<keyword evidence="9 13" id="KW-0694">RNA-binding</keyword>
<dbReference type="EMBL" id="JABVCQ010000006">
    <property type="protein sequence ID" value="MBB1125412.1"/>
    <property type="molecule type" value="Genomic_DNA"/>
</dbReference>
<dbReference type="PROSITE" id="PS51686">
    <property type="entry name" value="SAM_MT_RSMB_NOP"/>
    <property type="match status" value="1"/>
</dbReference>
<dbReference type="AlphaFoldDB" id="A0A839HGH7"/>
<dbReference type="InterPro" id="IPR023267">
    <property type="entry name" value="RCMT"/>
</dbReference>
<evidence type="ECO:0000259" key="14">
    <source>
        <dbReference type="PROSITE" id="PS51686"/>
    </source>
</evidence>
<dbReference type="NCBIfam" id="NF008149">
    <property type="entry name" value="PRK10901.1"/>
    <property type="match status" value="1"/>
</dbReference>
<dbReference type="GO" id="GO:0005737">
    <property type="term" value="C:cytoplasm"/>
    <property type="evidence" value="ECO:0007669"/>
    <property type="project" value="UniProtKB-SubCell"/>
</dbReference>
<dbReference type="NCBIfam" id="TIGR00563">
    <property type="entry name" value="rsmB"/>
    <property type="match status" value="1"/>
</dbReference>
<dbReference type="InterPro" id="IPR029063">
    <property type="entry name" value="SAM-dependent_MTases_sf"/>
</dbReference>
<keyword evidence="7 13" id="KW-0808">Transferase</keyword>
<dbReference type="PRINTS" id="PR02008">
    <property type="entry name" value="RCMTFAMILY"/>
</dbReference>
<dbReference type="Gene3D" id="3.40.50.150">
    <property type="entry name" value="Vaccinia Virus protein VP39"/>
    <property type="match status" value="1"/>
</dbReference>
<dbReference type="Proteomes" id="UP000548632">
    <property type="component" value="Unassembled WGS sequence"/>
</dbReference>
<evidence type="ECO:0000256" key="12">
    <source>
        <dbReference type="ARBA" id="ARBA00047283"/>
    </source>
</evidence>
<accession>A0A839HGH7</accession>
<gene>
    <name evidence="15" type="primary">rsmB</name>
    <name evidence="15" type="ORF">HUK38_04095</name>
</gene>
<protein>
    <recommendedName>
        <fullName evidence="3">16S rRNA (cytosine(967)-C(5))-methyltransferase</fullName>
        <ecNumber evidence="3">2.1.1.176</ecNumber>
    </recommendedName>
    <alternativeName>
        <fullName evidence="10">16S rRNA m5C967 methyltransferase</fullName>
    </alternativeName>
    <alternativeName>
        <fullName evidence="11">rRNA (cytosine-C(5)-)-methyltransferase RsmB</fullName>
    </alternativeName>
</protein>
<dbReference type="Pfam" id="PF01029">
    <property type="entry name" value="NusB"/>
    <property type="match status" value="1"/>
</dbReference>
<evidence type="ECO:0000256" key="10">
    <source>
        <dbReference type="ARBA" id="ARBA00030399"/>
    </source>
</evidence>
<dbReference type="RefSeq" id="WP_182582733.1">
    <property type="nucleotide sequence ID" value="NZ_JABVCQ010000006.1"/>
</dbReference>
<feature type="binding site" evidence="13">
    <location>
        <begin position="262"/>
        <end position="268"/>
    </location>
    <ligand>
        <name>S-adenosyl-L-methionine</name>
        <dbReference type="ChEBI" id="CHEBI:59789"/>
    </ligand>
</feature>
<evidence type="ECO:0000256" key="5">
    <source>
        <dbReference type="ARBA" id="ARBA00022552"/>
    </source>
</evidence>
<dbReference type="Gene3D" id="3.30.70.1170">
    <property type="entry name" value="Sun protein, domain 3"/>
    <property type="match status" value="1"/>
</dbReference>
<sequence length="446" mass="48544">MTELGAVTRARAAQIVAQVRTGGHSLTAALLEMQPTTAALDARDWGFVQELTYGTLRYLPRLEVILRQLVARPLKATDQDLAALLLVGLYQLDRLQLPAHAAVGATVAAARVLDKPWATGLVNGSLRRFQRDSTALLAQVTRTDDRAALQWSFPTWLLNRLQTAWPDDWQAIVTASNTRAPLFLRTNPLRQTRAAYLAELTAAGIDAEPLPDQPTGLRVLESVAASRLPGYSDGRVSVQDAGAQQVAALLDCQPGQLVLDACAAPGGKAAHLQELAANQLHLTALEQAPARLVTLREEFARLGLTADMHCADASQPGDQIWATRRYDRILLDAPCSGTGVIRRHPDIKCLRRDRDITAVVAQQARLLDALWPLLTDDGILLYVTCSLLPDENDHQIAAFLTRHADADLAPISADWGVTTAHGRYLLPTAAGSDGFFYARLQRQRSP</sequence>
<dbReference type="GO" id="GO:0006355">
    <property type="term" value="P:regulation of DNA-templated transcription"/>
    <property type="evidence" value="ECO:0007669"/>
    <property type="project" value="InterPro"/>
</dbReference>
<feature type="binding site" evidence="13">
    <location>
        <position position="332"/>
    </location>
    <ligand>
        <name>S-adenosyl-L-methionine</name>
        <dbReference type="ChEBI" id="CHEBI:59789"/>
    </ligand>
</feature>
<keyword evidence="16" id="KW-1185">Reference proteome</keyword>
<keyword evidence="6 13" id="KW-0489">Methyltransferase</keyword>